<feature type="transmembrane region" description="Helical" evidence="7">
    <location>
        <begin position="352"/>
        <end position="376"/>
    </location>
</feature>
<feature type="transmembrane region" description="Helical" evidence="7">
    <location>
        <begin position="71"/>
        <end position="88"/>
    </location>
</feature>
<organism evidence="9 10">
    <name type="scientific">Mammaliicoccus fleurettii</name>
    <dbReference type="NCBI Taxonomy" id="150056"/>
    <lineage>
        <taxon>Bacteria</taxon>
        <taxon>Bacillati</taxon>
        <taxon>Bacillota</taxon>
        <taxon>Bacilli</taxon>
        <taxon>Bacillales</taxon>
        <taxon>Staphylococcaceae</taxon>
        <taxon>Mammaliicoccus</taxon>
    </lineage>
</organism>
<keyword evidence="2" id="KW-0813">Transport</keyword>
<dbReference type="SUPFAM" id="SSF103473">
    <property type="entry name" value="MFS general substrate transporter"/>
    <property type="match status" value="1"/>
</dbReference>
<evidence type="ECO:0000256" key="7">
    <source>
        <dbReference type="SAM" id="Phobius"/>
    </source>
</evidence>
<proteinExistence type="predicted"/>
<keyword evidence="4 7" id="KW-0812">Transmembrane</keyword>
<evidence type="ECO:0000313" key="10">
    <source>
        <dbReference type="Proteomes" id="UP000681586"/>
    </source>
</evidence>
<dbReference type="Pfam" id="PF07690">
    <property type="entry name" value="MFS_1"/>
    <property type="match status" value="1"/>
</dbReference>
<evidence type="ECO:0000256" key="5">
    <source>
        <dbReference type="ARBA" id="ARBA00022989"/>
    </source>
</evidence>
<dbReference type="EMBL" id="JAGXBM010000006">
    <property type="protein sequence ID" value="MBS3697041.1"/>
    <property type="molecule type" value="Genomic_DNA"/>
</dbReference>
<keyword evidence="10" id="KW-1185">Reference proteome</keyword>
<dbReference type="InterPro" id="IPR020846">
    <property type="entry name" value="MFS_dom"/>
</dbReference>
<keyword evidence="3" id="KW-1003">Cell membrane</keyword>
<sequence>MSKARLITFMLSVFVVGMVELMIAGILTLMSKDLNVSEAIVGQLVTVYALTFAISGPILVKVTKNISPKTVLLVSMAIFILGNCIIAFSPNFTILVLGRILSSAAAAIIVVKILSLTVVYSNPSERGKMIGFVYTGFSAANVLGVPLGTKIGDLVGWRMSFVFISLVGVAAIILIAFNVASNKIDTVESSQQNQGYKIIDKLEIVKYLSITFLILAANYVVVTYISPLLSIYGYDLNIVSIVLLVAGLGAILGTSLGGYITDSLGSKKWLLISLSTYTVLMLIFQSFLPILIITLVGVFLWNIVQWGSNPPIQIGIISQIEGDTSAAMSWNMSSLNAGIGAGSLLGGIFVSYFNVVSSLYVAAVLSFIAFLICLTLKKKPKSQQV</sequence>
<protein>
    <submittedName>
        <fullName evidence="9">MFS transporter</fullName>
    </submittedName>
</protein>
<evidence type="ECO:0000313" key="9">
    <source>
        <dbReference type="EMBL" id="MBS3697041.1"/>
    </source>
</evidence>
<comment type="subcellular location">
    <subcellularLocation>
        <location evidence="1">Cell membrane</location>
        <topology evidence="1">Multi-pass membrane protein</topology>
    </subcellularLocation>
</comment>
<feature type="transmembrane region" description="Helical" evidence="7">
    <location>
        <begin position="271"/>
        <end position="301"/>
    </location>
</feature>
<dbReference type="InterPro" id="IPR036259">
    <property type="entry name" value="MFS_trans_sf"/>
</dbReference>
<feature type="transmembrane region" description="Helical" evidence="7">
    <location>
        <begin position="7"/>
        <end position="27"/>
    </location>
</feature>
<reference evidence="9 10" key="1">
    <citation type="submission" date="2021-05" db="EMBL/GenBank/DDBJ databases">
        <title>Staphylococcus fleurettii isolated from lake water in First Nation community in Manitoba, Canada.</title>
        <authorList>
            <person name="Bashar S."/>
            <person name="Murdock A."/>
            <person name="Patidar R."/>
            <person name="Golding G."/>
            <person name="Farenhorst A."/>
            <person name="Kumar A."/>
        </authorList>
    </citation>
    <scope>NUCLEOTIDE SEQUENCE [LARGE SCALE GENOMIC DNA]</scope>
    <source>
        <strain evidence="9 10">SF002</strain>
    </source>
</reference>
<evidence type="ECO:0000256" key="2">
    <source>
        <dbReference type="ARBA" id="ARBA00022448"/>
    </source>
</evidence>
<dbReference type="PROSITE" id="PS50850">
    <property type="entry name" value="MFS"/>
    <property type="match status" value="1"/>
</dbReference>
<dbReference type="InterPro" id="IPR050189">
    <property type="entry name" value="MFS_Efflux_Transporters"/>
</dbReference>
<feature type="domain" description="Major facilitator superfamily (MFS) profile" evidence="8">
    <location>
        <begin position="5"/>
        <end position="381"/>
    </location>
</feature>
<feature type="transmembrane region" description="Helical" evidence="7">
    <location>
        <begin position="207"/>
        <end position="226"/>
    </location>
</feature>
<keyword evidence="6 7" id="KW-0472">Membrane</keyword>
<dbReference type="PANTHER" id="PTHR43124:SF8">
    <property type="entry name" value="INNER MEMBRANE TRANSPORT PROTEIN YDHP"/>
    <property type="match status" value="1"/>
</dbReference>
<name>A0ABS5MNQ1_9STAP</name>
<feature type="transmembrane region" description="Helical" evidence="7">
    <location>
        <begin position="161"/>
        <end position="180"/>
    </location>
</feature>
<keyword evidence="5 7" id="KW-1133">Transmembrane helix</keyword>
<accession>A0ABS5MNQ1</accession>
<evidence type="ECO:0000259" key="8">
    <source>
        <dbReference type="PROSITE" id="PS50850"/>
    </source>
</evidence>
<feature type="transmembrane region" description="Helical" evidence="7">
    <location>
        <begin position="238"/>
        <end position="259"/>
    </location>
</feature>
<gene>
    <name evidence="9" type="ORF">JJQ58_06140</name>
</gene>
<dbReference type="InterPro" id="IPR011701">
    <property type="entry name" value="MFS"/>
</dbReference>
<dbReference type="Gene3D" id="1.20.1250.20">
    <property type="entry name" value="MFS general substrate transporter like domains"/>
    <property type="match status" value="2"/>
</dbReference>
<dbReference type="RefSeq" id="WP_203153816.1">
    <property type="nucleotide sequence ID" value="NZ_JAEPSA010000008.1"/>
</dbReference>
<feature type="transmembrane region" description="Helical" evidence="7">
    <location>
        <begin position="39"/>
        <end position="59"/>
    </location>
</feature>
<feature type="transmembrane region" description="Helical" evidence="7">
    <location>
        <begin position="132"/>
        <end position="149"/>
    </location>
</feature>
<evidence type="ECO:0000256" key="1">
    <source>
        <dbReference type="ARBA" id="ARBA00004651"/>
    </source>
</evidence>
<dbReference type="CDD" id="cd17324">
    <property type="entry name" value="MFS_NepI_like"/>
    <property type="match status" value="1"/>
</dbReference>
<dbReference type="Proteomes" id="UP000681586">
    <property type="component" value="Unassembled WGS sequence"/>
</dbReference>
<evidence type="ECO:0000256" key="6">
    <source>
        <dbReference type="ARBA" id="ARBA00023136"/>
    </source>
</evidence>
<dbReference type="PANTHER" id="PTHR43124">
    <property type="entry name" value="PURINE EFFLUX PUMP PBUE"/>
    <property type="match status" value="1"/>
</dbReference>
<evidence type="ECO:0000256" key="3">
    <source>
        <dbReference type="ARBA" id="ARBA00022475"/>
    </source>
</evidence>
<evidence type="ECO:0000256" key="4">
    <source>
        <dbReference type="ARBA" id="ARBA00022692"/>
    </source>
</evidence>
<comment type="caution">
    <text evidence="9">The sequence shown here is derived from an EMBL/GenBank/DDBJ whole genome shotgun (WGS) entry which is preliminary data.</text>
</comment>
<feature type="transmembrane region" description="Helical" evidence="7">
    <location>
        <begin position="100"/>
        <end position="120"/>
    </location>
</feature>